<protein>
    <submittedName>
        <fullName evidence="2">Uncharacterized protein</fullName>
    </submittedName>
</protein>
<feature type="region of interest" description="Disordered" evidence="1">
    <location>
        <begin position="144"/>
        <end position="207"/>
    </location>
</feature>
<reference evidence="2" key="1">
    <citation type="submission" date="2021-01" db="EMBL/GenBank/DDBJ databases">
        <authorList>
            <person name="Corre E."/>
            <person name="Pelletier E."/>
            <person name="Niang G."/>
            <person name="Scheremetjew M."/>
            <person name="Finn R."/>
            <person name="Kale V."/>
            <person name="Holt S."/>
            <person name="Cochrane G."/>
            <person name="Meng A."/>
            <person name="Brown T."/>
            <person name="Cohen L."/>
        </authorList>
    </citation>
    <scope>NUCLEOTIDE SEQUENCE</scope>
    <source>
        <strain evidence="2">GSO104</strain>
    </source>
</reference>
<feature type="region of interest" description="Disordered" evidence="1">
    <location>
        <begin position="1"/>
        <end position="29"/>
    </location>
</feature>
<name>A0A7S4RGG9_9STRA</name>
<feature type="compositionally biased region" description="Polar residues" evidence="1">
    <location>
        <begin position="226"/>
        <end position="237"/>
    </location>
</feature>
<accession>A0A7S4RGG9</accession>
<feature type="compositionally biased region" description="Polar residues" evidence="1">
    <location>
        <begin position="387"/>
        <end position="397"/>
    </location>
</feature>
<dbReference type="EMBL" id="HBNS01023195">
    <property type="protein sequence ID" value="CAE4613778.1"/>
    <property type="molecule type" value="Transcribed_RNA"/>
</dbReference>
<evidence type="ECO:0000313" key="2">
    <source>
        <dbReference type="EMBL" id="CAE4613778.1"/>
    </source>
</evidence>
<sequence length="577" mass="64966">MSPEHENHQVYHHEHSQHQHQHQEEEMGKKKELISHIENSTVMTITNENSNMDSNDYDNLNLEDTCPLSYSSSFNSVASSVSSRYSSAMSVSVLSAGSSVNTSKALENLIDDDELRNLIRKTSSGVDVDDLSFLSSQSYATLSTLGSGCEKNSRTQEQRQSKWIKQEKEHSNYSRNATVLKQQHPDDDGLAIVSDDDNDKDDSSSALSTRLDRYLQELRQDDPFTPFTNSMTEPSQKSLPSLIQDSDISDDDDHSANASESEVTLSSLLVGNLRIENTLHNSTSPQPSSPLRIRHITCPKDNCTSDVSSTYTTSDTNSDVSSSFMSTYSQSPSSKSQHFSSCSSISSSTLSPSHVLDIVDDEELRNMIRSNQGVNDNGADDSNDSNYKNSTHTSSGATKHDRCHGKYRQLLISALSQSHDDNDRHHPLLTSDAYQRQEEEIDDDDISIDTDFYFMIDQPIPLLKIRSYPRRTRSNGSIYRNNSYKIMFYETSIEILAQKGKIAEHTNGEDDGVRMELLELANTQRTIRQELETLEQEQQRKLQQKDGNDDDASKTDANETIWSWLNCCPILYKIDEV</sequence>
<organism evidence="2">
    <name type="scientific">Ditylum brightwellii</name>
    <dbReference type="NCBI Taxonomy" id="49249"/>
    <lineage>
        <taxon>Eukaryota</taxon>
        <taxon>Sar</taxon>
        <taxon>Stramenopiles</taxon>
        <taxon>Ochrophyta</taxon>
        <taxon>Bacillariophyta</taxon>
        <taxon>Mediophyceae</taxon>
        <taxon>Lithodesmiophycidae</taxon>
        <taxon>Lithodesmiales</taxon>
        <taxon>Lithodesmiaceae</taxon>
        <taxon>Ditylum</taxon>
    </lineage>
</organism>
<evidence type="ECO:0000256" key="1">
    <source>
        <dbReference type="SAM" id="MobiDB-lite"/>
    </source>
</evidence>
<feature type="region of interest" description="Disordered" evidence="1">
    <location>
        <begin position="304"/>
        <end position="350"/>
    </location>
</feature>
<dbReference type="AlphaFoldDB" id="A0A7S4RGG9"/>
<feature type="region of interest" description="Disordered" evidence="1">
    <location>
        <begin position="371"/>
        <end position="401"/>
    </location>
</feature>
<proteinExistence type="predicted"/>
<gene>
    <name evidence="2" type="ORF">DBRI00130_LOCUS18339</name>
</gene>
<feature type="region of interest" description="Disordered" evidence="1">
    <location>
        <begin position="536"/>
        <end position="555"/>
    </location>
</feature>
<feature type="compositionally biased region" description="Basic and acidic residues" evidence="1">
    <location>
        <begin position="151"/>
        <end position="172"/>
    </location>
</feature>
<feature type="region of interest" description="Disordered" evidence="1">
    <location>
        <begin position="222"/>
        <end position="263"/>
    </location>
</feature>